<feature type="transmembrane region" description="Helical" evidence="1">
    <location>
        <begin position="179"/>
        <end position="203"/>
    </location>
</feature>
<feature type="transmembrane region" description="Helical" evidence="1">
    <location>
        <begin position="21"/>
        <end position="38"/>
    </location>
</feature>
<accession>A0A1F5NVU0</accession>
<gene>
    <name evidence="2" type="ORF">A2720_00045</name>
</gene>
<protein>
    <submittedName>
        <fullName evidence="2">Uncharacterized protein</fullName>
    </submittedName>
</protein>
<feature type="transmembrane region" description="Helical" evidence="1">
    <location>
        <begin position="209"/>
        <end position="236"/>
    </location>
</feature>
<proteinExistence type="predicted"/>
<feature type="transmembrane region" description="Helical" evidence="1">
    <location>
        <begin position="58"/>
        <end position="77"/>
    </location>
</feature>
<comment type="caution">
    <text evidence="2">The sequence shown here is derived from an EMBL/GenBank/DDBJ whole genome shotgun (WGS) entry which is preliminary data.</text>
</comment>
<dbReference type="STRING" id="1817825.A2720_00045"/>
<evidence type="ECO:0000256" key="1">
    <source>
        <dbReference type="SAM" id="Phobius"/>
    </source>
</evidence>
<evidence type="ECO:0000313" key="3">
    <source>
        <dbReference type="Proteomes" id="UP000178892"/>
    </source>
</evidence>
<keyword evidence="1" id="KW-0812">Transmembrane</keyword>
<keyword evidence="1" id="KW-0472">Membrane</keyword>
<feature type="transmembrane region" description="Helical" evidence="1">
    <location>
        <begin position="132"/>
        <end position="158"/>
    </location>
</feature>
<reference evidence="2 3" key="1">
    <citation type="journal article" date="2016" name="Nat. Commun.">
        <title>Thousands of microbial genomes shed light on interconnected biogeochemical processes in an aquifer system.</title>
        <authorList>
            <person name="Anantharaman K."/>
            <person name="Brown C.T."/>
            <person name="Hug L.A."/>
            <person name="Sharon I."/>
            <person name="Castelle C.J."/>
            <person name="Probst A.J."/>
            <person name="Thomas B.C."/>
            <person name="Singh A."/>
            <person name="Wilkins M.J."/>
            <person name="Karaoz U."/>
            <person name="Brodie E.L."/>
            <person name="Williams K.H."/>
            <person name="Hubbard S.S."/>
            <person name="Banfield J.F."/>
        </authorList>
    </citation>
    <scope>NUCLEOTIDE SEQUENCE [LARGE SCALE GENOMIC DNA]</scope>
</reference>
<evidence type="ECO:0000313" key="2">
    <source>
        <dbReference type="EMBL" id="OGE81771.1"/>
    </source>
</evidence>
<dbReference type="AlphaFoldDB" id="A0A1F5NVU0"/>
<sequence length="261" mass="28721">MLSYQKIFRQAWAATKTYRFLYVYGLILFLSLALIFFLTNGDENSLANQGGSWPETLLLLGMLFVGFRAKAGLIVASREILLKRQTGFVSSLRSGRKFAVRIAGVLVLLAAVLVVIGIILSQPELTETTQLFLSLIYAAIGLNLFAATELACLFAVFYDLKLKDSLTSALNLIAKYWATLMILSLVLFVIQAVLPVLAAVVFIQIYGNIIMAAVAVFFLLSAPVALVFTQVCWALAFQELVRGIKLEEDKPIETILPEIAS</sequence>
<organism evidence="2 3">
    <name type="scientific">Candidatus Doudnabacteria bacterium RIFCSPHIGHO2_01_FULL_46_24</name>
    <dbReference type="NCBI Taxonomy" id="1817825"/>
    <lineage>
        <taxon>Bacteria</taxon>
        <taxon>Candidatus Doudnaibacteriota</taxon>
    </lineage>
</organism>
<keyword evidence="1" id="KW-1133">Transmembrane helix</keyword>
<dbReference type="Proteomes" id="UP000178892">
    <property type="component" value="Unassembled WGS sequence"/>
</dbReference>
<feature type="transmembrane region" description="Helical" evidence="1">
    <location>
        <begin position="98"/>
        <end position="120"/>
    </location>
</feature>
<dbReference type="EMBL" id="MFEL01000004">
    <property type="protein sequence ID" value="OGE81771.1"/>
    <property type="molecule type" value="Genomic_DNA"/>
</dbReference>
<name>A0A1F5NVU0_9BACT</name>